<dbReference type="Proteomes" id="UP001497600">
    <property type="component" value="Chromosome C"/>
</dbReference>
<keyword evidence="6" id="KW-1185">Reference proteome</keyword>
<sequence>MKFVQLFWCFAAILSLVVAAPQGIVELPSKDPFYSAPEGYEKAELGTVLKIRKTPHPLRSVYFKMKVKNTWQILYRSSDTFGNATAVVTTIIEPFNSDPKKLVSYQIAEDASHPDCAPSYSIQYGASMNTIVAQAEMFLIQIALNQGWWIVTPDYEGPKASFTAGRQAGKAVLDSVRAALASTNTTGLDPDCEVVLWGYSGGSLATGWASALQPVYAPELKPRLLGATLGGFVTNITETILAVDNTLYAGLIANGINGLSNEYPQLQNIVDGYLDPKYKPIFERNGNKCMVLSIMYTAYGQIMKGVNKWFPKGYDMLYMATVKDTIYNTTLAVDKTEMPQIPLFIYHGLKDGIVPEKNSERAYKIWCDWGIESLELSVSTHTRHITEFVAGAPAAIKWIGDRFDHKAPLKGCSRSVFPTTLSYPGISSEIVAAVKGAARTIFGQDIGPLINSTSALNARDLNKHEIDLRDYDHVVEQYLHKQYEKRSMGAFGDFGSDELMEDLF</sequence>
<name>A0ABP0E9I9_9ASCO</name>
<dbReference type="SUPFAM" id="SSF53474">
    <property type="entry name" value="alpha/beta-Hydrolases"/>
    <property type="match status" value="1"/>
</dbReference>
<feature type="signal peptide" evidence="4">
    <location>
        <begin position="1"/>
        <end position="19"/>
    </location>
</feature>
<evidence type="ECO:0000256" key="4">
    <source>
        <dbReference type="SAM" id="SignalP"/>
    </source>
</evidence>
<gene>
    <name evidence="5" type="primary">LIP1</name>
    <name evidence="5" type="ORF">CAAN4_C06238</name>
</gene>
<reference evidence="5 6" key="1">
    <citation type="submission" date="2024-01" db="EMBL/GenBank/DDBJ databases">
        <authorList>
            <consortium name="Genoscope - CEA"/>
            <person name="William W."/>
        </authorList>
    </citation>
    <scope>NUCLEOTIDE SEQUENCE [LARGE SCALE GENOMIC DNA]</scope>
    <source>
        <strain evidence="5 6">29B2s-10</strain>
    </source>
</reference>
<dbReference type="Pfam" id="PF03583">
    <property type="entry name" value="LIP"/>
    <property type="match status" value="1"/>
</dbReference>
<dbReference type="InterPro" id="IPR029058">
    <property type="entry name" value="AB_hydrolase_fold"/>
</dbReference>
<evidence type="ECO:0000313" key="6">
    <source>
        <dbReference type="Proteomes" id="UP001497600"/>
    </source>
</evidence>
<evidence type="ECO:0000256" key="2">
    <source>
        <dbReference type="ARBA" id="ARBA00023180"/>
    </source>
</evidence>
<dbReference type="PANTHER" id="PTHR34853">
    <property type="match status" value="1"/>
</dbReference>
<accession>A0ABP0E9I9</accession>
<evidence type="ECO:0000256" key="3">
    <source>
        <dbReference type="ARBA" id="ARBA00023369"/>
    </source>
</evidence>
<keyword evidence="2" id="KW-0325">Glycoprotein</keyword>
<organism evidence="5 6">
    <name type="scientific">[Candida] anglica</name>
    <dbReference type="NCBI Taxonomy" id="148631"/>
    <lineage>
        <taxon>Eukaryota</taxon>
        <taxon>Fungi</taxon>
        <taxon>Dikarya</taxon>
        <taxon>Ascomycota</taxon>
        <taxon>Saccharomycotina</taxon>
        <taxon>Pichiomycetes</taxon>
        <taxon>Debaryomycetaceae</taxon>
        <taxon>Kurtzmaniella</taxon>
    </lineage>
</organism>
<dbReference type="Gene3D" id="3.40.50.1820">
    <property type="entry name" value="alpha/beta hydrolase"/>
    <property type="match status" value="1"/>
</dbReference>
<proteinExistence type="predicted"/>
<protein>
    <submittedName>
        <fullName evidence="5">Lipase 1</fullName>
    </submittedName>
</protein>
<comment type="catalytic activity">
    <reaction evidence="3">
        <text>a triacylglycerol + H2O = a diacylglycerol + a fatty acid + H(+)</text>
        <dbReference type="Rhea" id="RHEA:12044"/>
        <dbReference type="ChEBI" id="CHEBI:15377"/>
        <dbReference type="ChEBI" id="CHEBI:15378"/>
        <dbReference type="ChEBI" id="CHEBI:17855"/>
        <dbReference type="ChEBI" id="CHEBI:18035"/>
        <dbReference type="ChEBI" id="CHEBI:28868"/>
        <dbReference type="EC" id="3.1.1.3"/>
    </reaction>
    <physiologicalReaction direction="left-to-right" evidence="3">
        <dbReference type="Rhea" id="RHEA:12045"/>
    </physiologicalReaction>
</comment>
<dbReference type="PANTHER" id="PTHR34853:SF1">
    <property type="entry name" value="LIPASE 5"/>
    <property type="match status" value="1"/>
</dbReference>
<dbReference type="InterPro" id="IPR005152">
    <property type="entry name" value="Lipase_secreted"/>
</dbReference>
<evidence type="ECO:0000256" key="1">
    <source>
        <dbReference type="ARBA" id="ARBA00022729"/>
    </source>
</evidence>
<dbReference type="EMBL" id="OZ004255">
    <property type="protein sequence ID" value="CAK7900198.1"/>
    <property type="molecule type" value="Genomic_DNA"/>
</dbReference>
<evidence type="ECO:0000313" key="5">
    <source>
        <dbReference type="EMBL" id="CAK7900198.1"/>
    </source>
</evidence>
<keyword evidence="1 4" id="KW-0732">Signal</keyword>
<dbReference type="Gene3D" id="1.10.260.130">
    <property type="match status" value="1"/>
</dbReference>
<feature type="chain" id="PRO_5045195138" evidence="4">
    <location>
        <begin position="20"/>
        <end position="504"/>
    </location>
</feature>